<dbReference type="eggNOG" id="ENOG503339H">
    <property type="taxonomic scope" value="Bacteria"/>
</dbReference>
<dbReference type="OrthoDB" id="5382295at2"/>
<feature type="chain" id="PRO_5004168101" description="DUF6265 domain-containing protein" evidence="1">
    <location>
        <begin position="31"/>
        <end position="159"/>
    </location>
</feature>
<dbReference type="KEGG" id="mmr:Mmar10_2831"/>
<evidence type="ECO:0000259" key="2">
    <source>
        <dbReference type="Pfam" id="PF19780"/>
    </source>
</evidence>
<evidence type="ECO:0000313" key="3">
    <source>
        <dbReference type="EMBL" id="ABI67112.1"/>
    </source>
</evidence>
<keyword evidence="1" id="KW-0732">Signal</keyword>
<feature type="domain" description="DUF6265" evidence="2">
    <location>
        <begin position="37"/>
        <end position="142"/>
    </location>
</feature>
<accession>Q0AKT1</accession>
<sequence precursor="true">MITRPQTRQASLIRTLIVPCLVGIAGSAAAADDGDLDWLAGHWKSGGDDPVIEEIWTDDAGGLLLGLNRTQVGGQAVAFEFLRIERTPTGSRYCAQPGGRPATCFDLTTLSASSARFENPDNDFPQIIEYRRDGRSLTATIADLSGEQAMVFSWERVGD</sequence>
<dbReference type="Proteomes" id="UP000001964">
    <property type="component" value="Chromosome"/>
</dbReference>
<proteinExistence type="predicted"/>
<keyword evidence="4" id="KW-1185">Reference proteome</keyword>
<dbReference type="Pfam" id="PF19780">
    <property type="entry name" value="DUF6265"/>
    <property type="match status" value="1"/>
</dbReference>
<protein>
    <recommendedName>
        <fullName evidence="2">DUF6265 domain-containing protein</fullName>
    </recommendedName>
</protein>
<dbReference type="HOGENOM" id="CLU_128778_1_0_5"/>
<evidence type="ECO:0000256" key="1">
    <source>
        <dbReference type="SAM" id="SignalP"/>
    </source>
</evidence>
<feature type="signal peptide" evidence="1">
    <location>
        <begin position="1"/>
        <end position="30"/>
    </location>
</feature>
<dbReference type="RefSeq" id="WP_011644756.1">
    <property type="nucleotide sequence ID" value="NC_008347.1"/>
</dbReference>
<dbReference type="EMBL" id="CP000449">
    <property type="protein sequence ID" value="ABI67112.1"/>
    <property type="molecule type" value="Genomic_DNA"/>
</dbReference>
<gene>
    <name evidence="3" type="ordered locus">Mmar10_2831</name>
</gene>
<dbReference type="InterPro" id="IPR046232">
    <property type="entry name" value="DUF6265"/>
</dbReference>
<organism evidence="3 4">
    <name type="scientific">Maricaulis maris (strain MCS10)</name>
    <name type="common">Caulobacter maris</name>
    <dbReference type="NCBI Taxonomy" id="394221"/>
    <lineage>
        <taxon>Bacteria</taxon>
        <taxon>Pseudomonadati</taxon>
        <taxon>Pseudomonadota</taxon>
        <taxon>Alphaproteobacteria</taxon>
        <taxon>Maricaulales</taxon>
        <taxon>Maricaulaceae</taxon>
        <taxon>Maricaulis</taxon>
    </lineage>
</organism>
<dbReference type="AlphaFoldDB" id="Q0AKT1"/>
<reference evidence="3 4" key="1">
    <citation type="submission" date="2006-08" db="EMBL/GenBank/DDBJ databases">
        <title>Complete sequence of Maricaulis maris MCS10.</title>
        <authorList>
            <consortium name="US DOE Joint Genome Institute"/>
            <person name="Copeland A."/>
            <person name="Lucas S."/>
            <person name="Lapidus A."/>
            <person name="Barry K."/>
            <person name="Detter J.C."/>
            <person name="Glavina del Rio T."/>
            <person name="Hammon N."/>
            <person name="Israni S."/>
            <person name="Dalin E."/>
            <person name="Tice H."/>
            <person name="Pitluck S."/>
            <person name="Saunders E."/>
            <person name="Brettin T."/>
            <person name="Bruce D."/>
            <person name="Han C."/>
            <person name="Tapia R."/>
            <person name="Gilna P."/>
            <person name="Schmutz J."/>
            <person name="Larimer F."/>
            <person name="Land M."/>
            <person name="Hauser L."/>
            <person name="Kyrpides N."/>
            <person name="Mikhailova N."/>
            <person name="Viollier P."/>
            <person name="Stephens C."/>
            <person name="Richardson P."/>
        </authorList>
    </citation>
    <scope>NUCLEOTIDE SEQUENCE [LARGE SCALE GENOMIC DNA]</scope>
    <source>
        <strain evidence="3 4">MCS10</strain>
    </source>
</reference>
<evidence type="ECO:0000313" key="4">
    <source>
        <dbReference type="Proteomes" id="UP000001964"/>
    </source>
</evidence>
<name>Q0AKT1_MARMM</name>